<evidence type="ECO:0000256" key="1">
    <source>
        <dbReference type="SAM" id="MobiDB-lite"/>
    </source>
</evidence>
<feature type="chain" id="PRO_5020036330" description="Transmembrane protein" evidence="2">
    <location>
        <begin position="27"/>
        <end position="215"/>
    </location>
</feature>
<keyword evidence="2" id="KW-0732">Signal</keyword>
<evidence type="ECO:0000313" key="4">
    <source>
        <dbReference type="Proteomes" id="UP000355283"/>
    </source>
</evidence>
<evidence type="ECO:0008006" key="5">
    <source>
        <dbReference type="Google" id="ProtNLM"/>
    </source>
</evidence>
<dbReference type="Proteomes" id="UP000355283">
    <property type="component" value="Unassembled WGS sequence"/>
</dbReference>
<feature type="compositionally biased region" description="Basic residues" evidence="1">
    <location>
        <begin position="84"/>
        <end position="93"/>
    </location>
</feature>
<reference evidence="3 4" key="1">
    <citation type="submission" date="2019-01" db="EMBL/GenBank/DDBJ databases">
        <title>Nuclear Genome Assembly of the Microalgal Biofuel strain Nannochloropsis salina CCMP1776.</title>
        <authorList>
            <person name="Hovde B."/>
        </authorList>
    </citation>
    <scope>NUCLEOTIDE SEQUENCE [LARGE SCALE GENOMIC DNA]</scope>
    <source>
        <strain evidence="3 4">CCMP1776</strain>
    </source>
</reference>
<keyword evidence="4" id="KW-1185">Reference proteome</keyword>
<sequence length="215" mass="23218">MARSLHALFFLAVVSSIFNSIVCVSAFVPPLSPLSYLRREHHGLVDSSFLVDPITAPQNWPRAPQLSRLHTSSSSNSQSDEKNKRSKRRRRKQGGASSPSSPSALPSPASYDASLEELIVDERKSALPRLEDLKMLKSGKAVGPDTGSTGGKPGILMPRELEEMKQKEKAKQPTKGAPAYFDTMTKVTWTAIALLILAEVVAQVIPKASTVTPGG</sequence>
<comment type="caution">
    <text evidence="3">The sequence shown here is derived from an EMBL/GenBank/DDBJ whole genome shotgun (WGS) entry which is preliminary data.</text>
</comment>
<proteinExistence type="predicted"/>
<protein>
    <recommendedName>
        <fullName evidence="5">Transmembrane protein</fullName>
    </recommendedName>
</protein>
<feature type="region of interest" description="Disordered" evidence="1">
    <location>
        <begin position="66"/>
        <end position="109"/>
    </location>
</feature>
<accession>A0A4D9CXZ4</accession>
<feature type="compositionally biased region" description="Low complexity" evidence="1">
    <location>
        <begin position="96"/>
        <end position="109"/>
    </location>
</feature>
<dbReference type="AlphaFoldDB" id="A0A4D9CXZ4"/>
<dbReference type="EMBL" id="SDOX01000020">
    <property type="protein sequence ID" value="TFJ84150.1"/>
    <property type="molecule type" value="Genomic_DNA"/>
</dbReference>
<evidence type="ECO:0000256" key="2">
    <source>
        <dbReference type="SAM" id="SignalP"/>
    </source>
</evidence>
<evidence type="ECO:0000313" key="3">
    <source>
        <dbReference type="EMBL" id="TFJ84150.1"/>
    </source>
</evidence>
<name>A0A4D9CXZ4_9STRA</name>
<feature type="signal peptide" evidence="2">
    <location>
        <begin position="1"/>
        <end position="26"/>
    </location>
</feature>
<organism evidence="3 4">
    <name type="scientific">Nannochloropsis salina CCMP1776</name>
    <dbReference type="NCBI Taxonomy" id="1027361"/>
    <lineage>
        <taxon>Eukaryota</taxon>
        <taxon>Sar</taxon>
        <taxon>Stramenopiles</taxon>
        <taxon>Ochrophyta</taxon>
        <taxon>Eustigmatophyceae</taxon>
        <taxon>Eustigmatales</taxon>
        <taxon>Monodopsidaceae</taxon>
        <taxon>Microchloropsis</taxon>
        <taxon>Microchloropsis salina</taxon>
    </lineage>
</organism>
<dbReference type="OrthoDB" id="197806at2759"/>
<gene>
    <name evidence="3" type="ORF">NSK_004623</name>
</gene>